<dbReference type="GO" id="GO:0006302">
    <property type="term" value="P:double-strand break repair"/>
    <property type="evidence" value="ECO:0007669"/>
    <property type="project" value="InterPro"/>
</dbReference>
<evidence type="ECO:0000256" key="4">
    <source>
        <dbReference type="SAM" id="Coils"/>
    </source>
</evidence>
<comment type="similarity">
    <text evidence="1">Belongs to the SMC family. SbcC subfamily.</text>
</comment>
<feature type="coiled-coil region" evidence="4">
    <location>
        <begin position="350"/>
        <end position="465"/>
    </location>
</feature>
<dbReference type="InterPro" id="IPR038729">
    <property type="entry name" value="Rad50/SbcC_AAA"/>
</dbReference>
<name>A0A7X2Z1K2_9BACL</name>
<dbReference type="OrthoDB" id="9795626at2"/>
<sequence length="1161" mass="128143">MKPISLKLSGLQSYRGMQEIDFTTLCDTGLFGIFGPTGSGKSTILDAITLAMYGKVGRASGGTQGIMNHSEDSLFVAFTFELMSAKGEERYRVERRFKRQGDISVSNTVSRFIEISPDGEKVVADKLAEVTRCVEEKIGLKMDDFTRAVVLPQGKFAEFLSLKGAERRAMLQRLFHLEKYGDLLAQKLSRKVKENDQALKELAAEQQGLGDASEAALREAEAALKAAAALAATRRRELDHAQQRSDQLAKVRELSLERSARAAQLAALRERDGAVAELEARLAAAAAAERIRPALAAWQEAQQLAAARAAAAAEAREAAEAAASSARAATEAAETAAAELGREEPALLLRLDQLEQAKVLQAECEQLLAEARSLAAQREQASAQHRQLGEELVKQEQLLVKAQQRKQELEEQLKSNEVKASERRSLQDAISRQQGIYSAREALNRAEAEESKQLAKAREASARSEALAQEEAGLVRERLTLSEKAWEAGSSLAGLAAEAAGLAERIERYEAALKRTAKERDEHQWSLRLAEALSQGHPCPVCGSTEHPSPAAPELEEQGLLSSESELEQAGVLLVQARDLRYAASRDSDALGSLASTLEAVLEEDSSGAIARREAAASQAAAFPVPSLHTDGSDFAGGLEADLSGKAQTIAVLAQRYEELKSWQAEWREGFAALERGVKTLTHKLAEIQTKRASAAAEAASISQLAEQSQGNSRECREALSRLMKEWELEHPGLSPEEAVIRMEQLHERDQAADDIKQRLSLSIPFIEEKTANITQLQKDIAELDKSLLQWELQEQGKQELLRDKKTRLTAWIGEESADELLQSTRQRIDWLRAQAEAGKRRQAEAETERQRCSQTDVLAQQAAMEARQQEARLREQWQAELKISPFDSEQQVAEAIMDKEQMSSMEEQIQSHRDAERELLISLKELEVKLEGRVVTEAEWQECCEALRLAKEQDEAALQLKARSQRDLEDLGQRHVRWQELEKVRLKREHEAGLLAKLQSSLRGNAFVEYVAEEQLMNVSQAASQRLRFLTNQRYALECDSGGGFVICDDANGGVKRPVATLSGGETFLTSLALALALSAQIQLRGQYPLQFFFLDEGFGTLDPELLDTVITSLEHLHHDHLSVGIISHVAELRARLARKLIVIPAESGGEGSRVVLERL</sequence>
<dbReference type="Pfam" id="PF13476">
    <property type="entry name" value="AAA_23"/>
    <property type="match status" value="1"/>
</dbReference>
<dbReference type="PANTHER" id="PTHR32114:SF2">
    <property type="entry name" value="ABC TRANSPORTER ABCH.3"/>
    <property type="match status" value="1"/>
</dbReference>
<dbReference type="AlphaFoldDB" id="A0A7X2Z1K2"/>
<dbReference type="InterPro" id="IPR027417">
    <property type="entry name" value="P-loop_NTPase"/>
</dbReference>
<dbReference type="SUPFAM" id="SSF52540">
    <property type="entry name" value="P-loop containing nucleoside triphosphate hydrolases"/>
    <property type="match status" value="1"/>
</dbReference>
<accession>A0A7X2Z1K2</accession>
<evidence type="ECO:0000313" key="6">
    <source>
        <dbReference type="EMBL" id="MUG45064.1"/>
    </source>
</evidence>
<evidence type="ECO:0000313" key="7">
    <source>
        <dbReference type="Proteomes" id="UP000447876"/>
    </source>
</evidence>
<dbReference type="EMBL" id="WNZW01000002">
    <property type="protein sequence ID" value="MUG45064.1"/>
    <property type="molecule type" value="Genomic_DNA"/>
</dbReference>
<keyword evidence="4" id="KW-0175">Coiled coil</keyword>
<evidence type="ECO:0000256" key="2">
    <source>
        <dbReference type="ARBA" id="ARBA00011322"/>
    </source>
</evidence>
<proteinExistence type="inferred from homology"/>
<gene>
    <name evidence="6" type="ORF">GNP95_08655</name>
</gene>
<dbReference type="Gene3D" id="3.40.50.300">
    <property type="entry name" value="P-loop containing nucleotide triphosphate hydrolases"/>
    <property type="match status" value="2"/>
</dbReference>
<evidence type="ECO:0000256" key="1">
    <source>
        <dbReference type="ARBA" id="ARBA00006930"/>
    </source>
</evidence>
<comment type="subunit">
    <text evidence="2">Heterodimer of SbcC and SbcD.</text>
</comment>
<evidence type="ECO:0000259" key="5">
    <source>
        <dbReference type="Pfam" id="PF13476"/>
    </source>
</evidence>
<evidence type="ECO:0000256" key="3">
    <source>
        <dbReference type="ARBA" id="ARBA00013368"/>
    </source>
</evidence>
<feature type="domain" description="Rad50/SbcC-type AAA" evidence="5">
    <location>
        <begin position="5"/>
        <end position="208"/>
    </location>
</feature>
<dbReference type="Proteomes" id="UP000447876">
    <property type="component" value="Unassembled WGS sequence"/>
</dbReference>
<organism evidence="6 7">
    <name type="scientific">Paenibacillus woosongensis</name>
    <dbReference type="NCBI Taxonomy" id="307580"/>
    <lineage>
        <taxon>Bacteria</taxon>
        <taxon>Bacillati</taxon>
        <taxon>Bacillota</taxon>
        <taxon>Bacilli</taxon>
        <taxon>Bacillales</taxon>
        <taxon>Paenibacillaceae</taxon>
        <taxon>Paenibacillus</taxon>
    </lineage>
</organism>
<protein>
    <recommendedName>
        <fullName evidence="3">Nuclease SbcCD subunit C</fullName>
    </recommendedName>
</protein>
<dbReference type="GO" id="GO:0016887">
    <property type="term" value="F:ATP hydrolysis activity"/>
    <property type="evidence" value="ECO:0007669"/>
    <property type="project" value="InterPro"/>
</dbReference>
<comment type="caution">
    <text evidence="6">The sequence shown here is derived from an EMBL/GenBank/DDBJ whole genome shotgun (WGS) entry which is preliminary data.</text>
</comment>
<dbReference type="RefSeq" id="WP_155610442.1">
    <property type="nucleotide sequence ID" value="NZ_WNZW01000002.1"/>
</dbReference>
<dbReference type="PANTHER" id="PTHR32114">
    <property type="entry name" value="ABC TRANSPORTER ABCH.3"/>
    <property type="match status" value="1"/>
</dbReference>
<dbReference type="Pfam" id="PF13558">
    <property type="entry name" value="SbcC_Walker_B"/>
    <property type="match status" value="1"/>
</dbReference>
<reference evidence="6 7" key="1">
    <citation type="submission" date="2019-11" db="EMBL/GenBank/DDBJ databases">
        <title>Draft genome sequences of five Paenibacillus species of dairy origin.</title>
        <authorList>
            <person name="Olajide A.M."/>
            <person name="Chen S."/>
            <person name="Lapointe G."/>
        </authorList>
    </citation>
    <scope>NUCLEOTIDE SEQUENCE [LARGE SCALE GENOMIC DNA]</scope>
    <source>
        <strain evidence="6 7">12CR55</strain>
    </source>
</reference>
<feature type="coiled-coil region" evidence="4">
    <location>
        <begin position="492"/>
        <end position="519"/>
    </location>
</feature>
<feature type="coiled-coil region" evidence="4">
    <location>
        <begin position="767"/>
        <end position="794"/>
    </location>
</feature>